<dbReference type="EMBL" id="PDOE01000004">
    <property type="protein sequence ID" value="RKL67094.1"/>
    <property type="molecule type" value="Genomic_DNA"/>
</dbReference>
<dbReference type="SUPFAM" id="SSF53213">
    <property type="entry name" value="LigB-like"/>
    <property type="match status" value="1"/>
</dbReference>
<dbReference type="OrthoDB" id="1676816at2"/>
<dbReference type="AlphaFoldDB" id="A0A3A9K1V4"/>
<feature type="domain" description="Extradiol ring-cleavage dioxygenase class III enzyme subunit B" evidence="2">
    <location>
        <begin position="8"/>
        <end position="264"/>
    </location>
</feature>
<dbReference type="GO" id="GO:0016702">
    <property type="term" value="F:oxidoreductase activity, acting on single donors with incorporation of molecular oxygen, incorporation of two atoms of oxygen"/>
    <property type="evidence" value="ECO:0007669"/>
    <property type="project" value="UniProtKB-ARBA"/>
</dbReference>
<dbReference type="PANTHER" id="PTHR30096">
    <property type="entry name" value="4,5-DOPA DIOXYGENASE EXTRADIOL-LIKE PROTEIN"/>
    <property type="match status" value="1"/>
</dbReference>
<dbReference type="RefSeq" id="WP_110937420.1">
    <property type="nucleotide sequence ID" value="NZ_KZ614146.1"/>
</dbReference>
<evidence type="ECO:0000313" key="3">
    <source>
        <dbReference type="EMBL" id="RKL67094.1"/>
    </source>
</evidence>
<name>A0A3A9K1V4_9BACI</name>
<keyword evidence="4" id="KW-1185">Reference proteome</keyword>
<dbReference type="GO" id="GO:0008198">
    <property type="term" value="F:ferrous iron binding"/>
    <property type="evidence" value="ECO:0007669"/>
    <property type="project" value="InterPro"/>
</dbReference>
<dbReference type="InterPro" id="IPR004183">
    <property type="entry name" value="Xdiol_dOase_suB"/>
</dbReference>
<keyword evidence="3" id="KW-0223">Dioxygenase</keyword>
<organism evidence="3 4">
    <name type="scientific">Salipaludibacillus neizhouensis</name>
    <dbReference type="NCBI Taxonomy" id="885475"/>
    <lineage>
        <taxon>Bacteria</taxon>
        <taxon>Bacillati</taxon>
        <taxon>Bacillota</taxon>
        <taxon>Bacilli</taxon>
        <taxon>Bacillales</taxon>
        <taxon>Bacillaceae</taxon>
    </lineage>
</organism>
<gene>
    <name evidence="3" type="ORF">CR203_11300</name>
</gene>
<sequence length="273" mass="30559">MTIELGVLAAHVPSISHRENVPDFQQEMVTNMDEIGEQIAELKPDAIVIVSCHWISTFHHYVDVLPTHKGVLTAFECPDIISDVPYNYPGDQELGEAMVRAGKHARLPVIPVKDPTYVWDYGTVVPLKYFIPKEDIPVVNLSITQAASLEETMKWGQAIREELDKTDKRIVFVFSGALAHNLVRGRHHMPTISEQALDKQFIDYVMNKDMKSIEEMLPQYARVAGVEGGGRHLAMLLGVLGDDYKPFFHSYAQSSGSGNAIITFEREGAKEKV</sequence>
<evidence type="ECO:0000256" key="1">
    <source>
        <dbReference type="ARBA" id="ARBA00023002"/>
    </source>
</evidence>
<proteinExistence type="predicted"/>
<keyword evidence="1" id="KW-0560">Oxidoreductase</keyword>
<protein>
    <submittedName>
        <fullName evidence="3">Extradiol ring-cleavage dioxygenase</fullName>
    </submittedName>
</protein>
<dbReference type="Proteomes" id="UP000281498">
    <property type="component" value="Unassembled WGS sequence"/>
</dbReference>
<accession>A0A3A9K1V4</accession>
<evidence type="ECO:0000313" key="4">
    <source>
        <dbReference type="Proteomes" id="UP000281498"/>
    </source>
</evidence>
<dbReference type="Pfam" id="PF02900">
    <property type="entry name" value="LigB"/>
    <property type="match status" value="1"/>
</dbReference>
<comment type="caution">
    <text evidence="3">The sequence shown here is derived from an EMBL/GenBank/DDBJ whole genome shotgun (WGS) entry which is preliminary data.</text>
</comment>
<evidence type="ECO:0000259" key="2">
    <source>
        <dbReference type="Pfam" id="PF02900"/>
    </source>
</evidence>
<dbReference type="PANTHER" id="PTHR30096:SF9">
    <property type="entry name" value="4-HYDROXYPHENYLACETATE CATABOLISM PROTEIN"/>
    <property type="match status" value="1"/>
</dbReference>
<dbReference type="Gene3D" id="3.40.830.10">
    <property type="entry name" value="LigB-like"/>
    <property type="match status" value="1"/>
</dbReference>
<reference evidence="3 4" key="1">
    <citation type="submission" date="2017-10" db="EMBL/GenBank/DDBJ databases">
        <title>Bacillus sp. nov., a halophilic bacterium isolated from a Keqin Lake.</title>
        <authorList>
            <person name="Wang H."/>
        </authorList>
    </citation>
    <scope>NUCLEOTIDE SEQUENCE [LARGE SCALE GENOMIC DNA]</scope>
    <source>
        <strain evidence="3 4">KCTC 13187</strain>
    </source>
</reference>